<dbReference type="HAMAP" id="MF_01440">
    <property type="entry name" value="CheD"/>
    <property type="match status" value="1"/>
</dbReference>
<gene>
    <name evidence="3" type="primary">cheD</name>
    <name evidence="4" type="ORF">J416_00674</name>
</gene>
<comment type="caution">
    <text evidence="4">The sequence shown here is derived from an EMBL/GenBank/DDBJ whole genome shotgun (WGS) entry which is preliminary data.</text>
</comment>
<dbReference type="eggNOG" id="COG1871">
    <property type="taxonomic scope" value="Bacteria"/>
</dbReference>
<organism evidence="4 5">
    <name type="scientific">Gracilibacillus halophilus YIM-C55.5</name>
    <dbReference type="NCBI Taxonomy" id="1308866"/>
    <lineage>
        <taxon>Bacteria</taxon>
        <taxon>Bacillati</taxon>
        <taxon>Bacillota</taxon>
        <taxon>Bacilli</taxon>
        <taxon>Bacillales</taxon>
        <taxon>Bacillaceae</taxon>
        <taxon>Gracilibacillus</taxon>
    </lineage>
</organism>
<proteinExistence type="inferred from homology"/>
<dbReference type="PANTHER" id="PTHR35147">
    <property type="entry name" value="CHEMORECEPTOR GLUTAMINE DEAMIDASE CHED-RELATED"/>
    <property type="match status" value="1"/>
</dbReference>
<comment type="function">
    <text evidence="3">Probably deamidates glutamine residues to glutamate on methyl-accepting chemotaxis receptors (MCPs), playing an important role in chemotaxis.</text>
</comment>
<dbReference type="CDD" id="cd16352">
    <property type="entry name" value="CheD"/>
    <property type="match status" value="1"/>
</dbReference>
<keyword evidence="5" id="KW-1185">Reference proteome</keyword>
<sequence length="155" mass="16923">MTLTTTSIVKVGIADMQLATSPAILKTAGLGSCVGVVVYDLARKIAGLAHIMLPDSTASSKPPTNLYKYADTSIDQLVKTLLKQGAEKKALEAKLAGGAQMFSFRSSNQMLRIGDRNVEAVIAKLQQYQIPIRLKMSVVIKGVRFFFISKQAYWR</sequence>
<dbReference type="Pfam" id="PF03975">
    <property type="entry name" value="CheD"/>
    <property type="match status" value="1"/>
</dbReference>
<evidence type="ECO:0000256" key="1">
    <source>
        <dbReference type="ARBA" id="ARBA00022500"/>
    </source>
</evidence>
<evidence type="ECO:0000313" key="5">
    <source>
        <dbReference type="Proteomes" id="UP000012283"/>
    </source>
</evidence>
<comment type="catalytic activity">
    <reaction evidence="3">
        <text>L-glutaminyl-[protein] + H2O = L-glutamyl-[protein] + NH4(+)</text>
        <dbReference type="Rhea" id="RHEA:16441"/>
        <dbReference type="Rhea" id="RHEA-COMP:10207"/>
        <dbReference type="Rhea" id="RHEA-COMP:10208"/>
        <dbReference type="ChEBI" id="CHEBI:15377"/>
        <dbReference type="ChEBI" id="CHEBI:28938"/>
        <dbReference type="ChEBI" id="CHEBI:29973"/>
        <dbReference type="ChEBI" id="CHEBI:30011"/>
        <dbReference type="EC" id="3.5.1.44"/>
    </reaction>
</comment>
<dbReference type="GO" id="GO:0006935">
    <property type="term" value="P:chemotaxis"/>
    <property type="evidence" value="ECO:0007669"/>
    <property type="project" value="UniProtKB-UniRule"/>
</dbReference>
<dbReference type="EMBL" id="APML01000004">
    <property type="protein sequence ID" value="ENH98214.1"/>
    <property type="molecule type" value="Genomic_DNA"/>
</dbReference>
<dbReference type="EC" id="3.5.1.44" evidence="3"/>
<keyword evidence="2 3" id="KW-0378">Hydrolase</keyword>
<keyword evidence="4" id="KW-0675">Receptor</keyword>
<dbReference type="Gene3D" id="3.30.1330.200">
    <property type="match status" value="1"/>
</dbReference>
<accession>N4WG06</accession>
<evidence type="ECO:0000256" key="3">
    <source>
        <dbReference type="HAMAP-Rule" id="MF_01440"/>
    </source>
</evidence>
<reference evidence="4 5" key="1">
    <citation type="submission" date="2013-03" db="EMBL/GenBank/DDBJ databases">
        <title>Draft genome sequence of Gracibacillus halophilus YIM-C55.5, a moderately halophilic and thermophilic organism from the Xiaochaidamu salt lake.</title>
        <authorList>
            <person name="Sugumar T."/>
            <person name="Polireddy D.R."/>
            <person name="Antony A."/>
            <person name="Madhava Y.R."/>
            <person name="Sivakumar N."/>
        </authorList>
    </citation>
    <scope>NUCLEOTIDE SEQUENCE [LARGE SCALE GENOMIC DNA]</scope>
    <source>
        <strain evidence="4 5">YIM-C55.5</strain>
    </source>
</reference>
<dbReference type="GO" id="GO:0050568">
    <property type="term" value="F:protein-glutamine glutaminase activity"/>
    <property type="evidence" value="ECO:0007669"/>
    <property type="project" value="UniProtKB-UniRule"/>
</dbReference>
<dbReference type="InterPro" id="IPR005659">
    <property type="entry name" value="Chemorcpt_Glu_NH3ase_CheD"/>
</dbReference>
<dbReference type="PATRIC" id="fig|1308866.3.peg.138"/>
<dbReference type="InterPro" id="IPR038592">
    <property type="entry name" value="CheD-like_sf"/>
</dbReference>
<evidence type="ECO:0000256" key="2">
    <source>
        <dbReference type="ARBA" id="ARBA00022801"/>
    </source>
</evidence>
<dbReference type="InterPro" id="IPR011324">
    <property type="entry name" value="Cytotoxic_necrot_fac-like_cat"/>
</dbReference>
<dbReference type="PANTHER" id="PTHR35147:SF1">
    <property type="entry name" value="CHEMORECEPTOR GLUTAMINE DEAMIDASE CHED-RELATED"/>
    <property type="match status" value="1"/>
</dbReference>
<name>N4WG06_9BACI</name>
<dbReference type="SUPFAM" id="SSF64438">
    <property type="entry name" value="CNF1/YfiH-like putative cysteine hydrolases"/>
    <property type="match status" value="1"/>
</dbReference>
<dbReference type="STRING" id="1308866.J416_00674"/>
<dbReference type="Proteomes" id="UP000012283">
    <property type="component" value="Unassembled WGS sequence"/>
</dbReference>
<comment type="similarity">
    <text evidence="3">Belongs to the CheD family.</text>
</comment>
<protein>
    <recommendedName>
        <fullName evidence="3">Probable chemoreceptor glutamine deamidase CheD</fullName>
        <ecNumber evidence="3">3.5.1.44</ecNumber>
    </recommendedName>
</protein>
<evidence type="ECO:0000313" key="4">
    <source>
        <dbReference type="EMBL" id="ENH98214.1"/>
    </source>
</evidence>
<keyword evidence="1 3" id="KW-0145">Chemotaxis</keyword>
<dbReference type="AlphaFoldDB" id="N4WG06"/>
<dbReference type="RefSeq" id="WP_003462825.1">
    <property type="nucleotide sequence ID" value="NZ_APML01000004.1"/>
</dbReference>